<dbReference type="Gene3D" id="3.40.605.10">
    <property type="entry name" value="Aldehyde Dehydrogenase, Chain A, domain 1"/>
    <property type="match status" value="1"/>
</dbReference>
<dbReference type="InterPro" id="IPR016162">
    <property type="entry name" value="Ald_DH_N"/>
</dbReference>
<feature type="domain" description="Aldehyde dehydrogenase" evidence="5">
    <location>
        <begin position="33"/>
        <end position="497"/>
    </location>
</feature>
<name>A0A023BSE6_9FLAO</name>
<keyword evidence="2 4" id="KW-0560">Oxidoreductase</keyword>
<evidence type="ECO:0000256" key="1">
    <source>
        <dbReference type="ARBA" id="ARBA00009986"/>
    </source>
</evidence>
<dbReference type="FunFam" id="3.40.309.10:FF:000012">
    <property type="entry name" value="Betaine aldehyde dehydrogenase"/>
    <property type="match status" value="1"/>
</dbReference>
<keyword evidence="7" id="KW-1185">Reference proteome</keyword>
<evidence type="ECO:0000313" key="6">
    <source>
        <dbReference type="EMBL" id="EZH72917.1"/>
    </source>
</evidence>
<dbReference type="InterPro" id="IPR016161">
    <property type="entry name" value="Ald_DH/histidinol_DH"/>
</dbReference>
<dbReference type="Gene3D" id="3.40.309.10">
    <property type="entry name" value="Aldehyde Dehydrogenase, Chain A, domain 2"/>
    <property type="match status" value="1"/>
</dbReference>
<comment type="similarity">
    <text evidence="1 4">Belongs to the aldehyde dehydrogenase family.</text>
</comment>
<dbReference type="Proteomes" id="UP000023541">
    <property type="component" value="Unassembled WGS sequence"/>
</dbReference>
<evidence type="ECO:0000256" key="2">
    <source>
        <dbReference type="ARBA" id="ARBA00023002"/>
    </source>
</evidence>
<evidence type="ECO:0000256" key="3">
    <source>
        <dbReference type="PROSITE-ProRule" id="PRU10007"/>
    </source>
</evidence>
<evidence type="ECO:0000259" key="5">
    <source>
        <dbReference type="Pfam" id="PF00171"/>
    </source>
</evidence>
<accession>A0A023BSE6</accession>
<dbReference type="InterPro" id="IPR015590">
    <property type="entry name" value="Aldehyde_DH_dom"/>
</dbReference>
<dbReference type="STRING" id="1317122.ATO12_22575"/>
<dbReference type="SUPFAM" id="SSF53720">
    <property type="entry name" value="ALDH-like"/>
    <property type="match status" value="1"/>
</dbReference>
<sequence>MKSIQELSLHPKTTSFFNDLSKKNFINNEWVLADCDEVSEVINPANEEVIATIPISSSEDVNKAVEAAKRALYAYEWRKILPTDRERLLYKMADLIEENADHIAEVITLENGKPFAEARKSEVLGAAKTFRYYAGWCSKIEGETFNISIAQPHSKQNFAFTRREPIGVVAAVIPWNTPFSIAAWKLAPALAAGCTVVLKPSGETPLNSLVLGELIAEAGFPAGVVNIILGNGSTTGNALVSHPGIDKVTFTGSTTTGKAIGKAAIDAITGISLELGGKSPAVVFEDADLDWASQCVTQGIFRNMGQICVSGSRVYIQEKVYDKVMTDITHRAQKMKIGHGFEDNVDLGPMVCKSHLDTVTNYITVGNEEGATLISGGKKIKDKGYFLEPAIFSTTDNNLRVVQEEIFGPVLVGVPFKTIEEAIKLANQTNYGLSSTVFTKDVSKSMRMVDELEAGWVWINSNARSDPHFPLGGFKQSGIGKELGKEGLYAFTKTKAVNIVY</sequence>
<organism evidence="6 7">
    <name type="scientific">Aquimarina atlantica</name>
    <dbReference type="NCBI Taxonomy" id="1317122"/>
    <lineage>
        <taxon>Bacteria</taxon>
        <taxon>Pseudomonadati</taxon>
        <taxon>Bacteroidota</taxon>
        <taxon>Flavobacteriia</taxon>
        <taxon>Flavobacteriales</taxon>
        <taxon>Flavobacteriaceae</taxon>
        <taxon>Aquimarina</taxon>
    </lineage>
</organism>
<comment type="caution">
    <text evidence="6">The sequence shown here is derived from an EMBL/GenBank/DDBJ whole genome shotgun (WGS) entry which is preliminary data.</text>
</comment>
<dbReference type="AlphaFoldDB" id="A0A023BSE6"/>
<dbReference type="RefSeq" id="WP_034244404.1">
    <property type="nucleotide sequence ID" value="NZ_AQRA01000007.1"/>
</dbReference>
<proteinExistence type="inferred from homology"/>
<feature type="active site" evidence="3">
    <location>
        <position position="274"/>
    </location>
</feature>
<protein>
    <recommendedName>
        <fullName evidence="5">Aldehyde dehydrogenase domain-containing protein</fullName>
    </recommendedName>
</protein>
<dbReference type="InterPro" id="IPR029510">
    <property type="entry name" value="Ald_DH_CS_GLU"/>
</dbReference>
<dbReference type="Pfam" id="PF00171">
    <property type="entry name" value="Aldedh"/>
    <property type="match status" value="1"/>
</dbReference>
<dbReference type="EMBL" id="AQRA01000007">
    <property type="protein sequence ID" value="EZH72917.1"/>
    <property type="molecule type" value="Genomic_DNA"/>
</dbReference>
<dbReference type="OrthoDB" id="973733at2"/>
<dbReference type="InterPro" id="IPR016163">
    <property type="entry name" value="Ald_DH_C"/>
</dbReference>
<dbReference type="eggNOG" id="COG1012">
    <property type="taxonomic scope" value="Bacteria"/>
</dbReference>
<reference evidence="6 7" key="1">
    <citation type="submission" date="2014-04" db="EMBL/GenBank/DDBJ databases">
        <title>Aquimarina sp. 22II-S11-z7 Genome Sequencing.</title>
        <authorList>
            <person name="Lai Q."/>
        </authorList>
    </citation>
    <scope>NUCLEOTIDE SEQUENCE [LARGE SCALE GENOMIC DNA]</scope>
    <source>
        <strain evidence="6 7">22II-S11-z7</strain>
    </source>
</reference>
<evidence type="ECO:0000313" key="7">
    <source>
        <dbReference type="Proteomes" id="UP000023541"/>
    </source>
</evidence>
<dbReference type="FunFam" id="3.40.605.10:FF:000007">
    <property type="entry name" value="NAD/NADP-dependent betaine aldehyde dehydrogenase"/>
    <property type="match status" value="1"/>
</dbReference>
<evidence type="ECO:0000256" key="4">
    <source>
        <dbReference type="RuleBase" id="RU003345"/>
    </source>
</evidence>
<dbReference type="PROSITE" id="PS00687">
    <property type="entry name" value="ALDEHYDE_DEHYDR_GLU"/>
    <property type="match status" value="1"/>
</dbReference>
<dbReference type="GO" id="GO:0016620">
    <property type="term" value="F:oxidoreductase activity, acting on the aldehyde or oxo group of donors, NAD or NADP as acceptor"/>
    <property type="evidence" value="ECO:0007669"/>
    <property type="project" value="InterPro"/>
</dbReference>
<gene>
    <name evidence="6" type="ORF">ATO12_22575</name>
</gene>
<dbReference type="PANTHER" id="PTHR11699">
    <property type="entry name" value="ALDEHYDE DEHYDROGENASE-RELATED"/>
    <property type="match status" value="1"/>
</dbReference>